<protein>
    <submittedName>
        <fullName evidence="2">Cytoskeletal protein CcmA (Bactofilin family)</fullName>
    </submittedName>
    <submittedName>
        <fullName evidence="3">Polymer-forming cytoskeletal family protein</fullName>
    </submittedName>
</protein>
<reference evidence="3 4" key="1">
    <citation type="submission" date="2019-02" db="EMBL/GenBank/DDBJ databases">
        <title>Complete Genome Sequence and Methylome Analysis of Sphaerotilus natans subsp. sulfidivorans D-507.</title>
        <authorList>
            <person name="Fomenkov A."/>
            <person name="Gridneva E."/>
            <person name="Smolyakov D."/>
            <person name="Dubinina G."/>
            <person name="Vincze T."/>
            <person name="Grabovich M."/>
            <person name="Roberts R.J."/>
        </authorList>
    </citation>
    <scope>NUCLEOTIDE SEQUENCE [LARGE SCALE GENOMIC DNA]</scope>
    <source>
        <strain evidence="3 4">D-507</strain>
    </source>
</reference>
<dbReference type="EMBL" id="CP035708">
    <property type="protein sequence ID" value="QEM99829.1"/>
    <property type="molecule type" value="Genomic_DNA"/>
</dbReference>
<evidence type="ECO:0000256" key="1">
    <source>
        <dbReference type="ARBA" id="ARBA00044755"/>
    </source>
</evidence>
<keyword evidence="5" id="KW-1185">Reference proteome</keyword>
<evidence type="ECO:0000313" key="5">
    <source>
        <dbReference type="Proteomes" id="UP001549111"/>
    </source>
</evidence>
<dbReference type="Proteomes" id="UP000323522">
    <property type="component" value="Chromosome"/>
</dbReference>
<evidence type="ECO:0000313" key="2">
    <source>
        <dbReference type="EMBL" id="MET3605432.1"/>
    </source>
</evidence>
<dbReference type="PANTHER" id="PTHR35024:SF4">
    <property type="entry name" value="POLYMER-FORMING CYTOSKELETAL PROTEIN"/>
    <property type="match status" value="1"/>
</dbReference>
<sequence>MPFLRTTRQMTDDPKLERIDCLLGVGTQVRGDLIFSGGLRIDGQVDGDVTVSRTDAGTLTIGDQGRVAGEVRVSHLVVYGCIEGPVHASGLVELRAGARIRGDVHYGAIEMHQGAVIEGHMIRCVGRASGWQ</sequence>
<dbReference type="Proteomes" id="UP001549111">
    <property type="component" value="Unassembled WGS sequence"/>
</dbReference>
<comment type="similarity">
    <text evidence="1">Belongs to the bactofilin family.</text>
</comment>
<gene>
    <name evidence="2" type="ORF">ABIC99_003261</name>
    <name evidence="3" type="ORF">EWH46_02920</name>
</gene>
<reference evidence="2 5" key="2">
    <citation type="submission" date="2024-06" db="EMBL/GenBank/DDBJ databases">
        <title>Genomic Encyclopedia of Type Strains, Phase IV (KMG-IV): sequencing the most valuable type-strain genomes for metagenomic binning, comparative biology and taxonomic classification.</title>
        <authorList>
            <person name="Goeker M."/>
        </authorList>
    </citation>
    <scope>NUCLEOTIDE SEQUENCE [LARGE SCALE GENOMIC DNA]</scope>
    <source>
        <strain evidence="2 5">D-501</strain>
    </source>
</reference>
<dbReference type="EMBL" id="JBEPLS010000017">
    <property type="protein sequence ID" value="MET3605432.1"/>
    <property type="molecule type" value="Genomic_DNA"/>
</dbReference>
<evidence type="ECO:0000313" key="3">
    <source>
        <dbReference type="EMBL" id="QEM99829.1"/>
    </source>
</evidence>
<dbReference type="KEGG" id="snn:EWH46_02920"/>
<accession>A0A5C1PYV0</accession>
<evidence type="ECO:0000313" key="4">
    <source>
        <dbReference type="Proteomes" id="UP000323522"/>
    </source>
</evidence>
<dbReference type="PANTHER" id="PTHR35024">
    <property type="entry name" value="HYPOTHETICAL CYTOSOLIC PROTEIN"/>
    <property type="match status" value="1"/>
</dbReference>
<dbReference type="InterPro" id="IPR007607">
    <property type="entry name" value="BacA/B"/>
</dbReference>
<dbReference type="AlphaFoldDB" id="A0A5C1PYV0"/>
<dbReference type="OrthoDB" id="8903691at2"/>
<proteinExistence type="inferred from homology"/>
<organism evidence="3 4">
    <name type="scientific">Sphaerotilus sulfidivorans</name>
    <dbReference type="NCBI Taxonomy" id="639200"/>
    <lineage>
        <taxon>Bacteria</taxon>
        <taxon>Pseudomonadati</taxon>
        <taxon>Pseudomonadota</taxon>
        <taxon>Betaproteobacteria</taxon>
        <taxon>Burkholderiales</taxon>
        <taxon>Sphaerotilaceae</taxon>
        <taxon>Sphaerotilus</taxon>
    </lineage>
</organism>
<dbReference type="Pfam" id="PF04519">
    <property type="entry name" value="Bactofilin"/>
    <property type="match status" value="1"/>
</dbReference>
<dbReference type="RefSeq" id="WP_149502588.1">
    <property type="nucleotide sequence ID" value="NZ_CP035708.1"/>
</dbReference>
<name>A0A5C1PYV0_9BURK</name>